<dbReference type="Pfam" id="PF00908">
    <property type="entry name" value="dTDP_sugar_isom"/>
    <property type="match status" value="1"/>
</dbReference>
<reference evidence="4" key="1">
    <citation type="journal article" date="2019" name="Int. J. Syst. Evol. Microbiol.">
        <title>The Global Catalogue of Microorganisms (GCM) 10K type strain sequencing project: providing services to taxonomists for standard genome sequencing and annotation.</title>
        <authorList>
            <consortium name="The Broad Institute Genomics Platform"/>
            <consortium name="The Broad Institute Genome Sequencing Center for Infectious Disease"/>
            <person name="Wu L."/>
            <person name="Ma J."/>
        </authorList>
    </citation>
    <scope>NUCLEOTIDE SEQUENCE [LARGE SCALE GENOMIC DNA]</scope>
    <source>
        <strain evidence="4">CCUG 49560</strain>
    </source>
</reference>
<comment type="subunit">
    <text evidence="2">Homodimer.</text>
</comment>
<comment type="function">
    <text evidence="2">Catalyzes the epimerization of the C3' and C5'positions of dTDP-6-deoxy-D-xylo-4-hexulose, forming dTDP-6-deoxy-L-lyxo-4-hexulose.</text>
</comment>
<gene>
    <name evidence="3" type="primary">rfbC</name>
    <name evidence="3" type="ORF">ACFO8L_22565</name>
</gene>
<dbReference type="SUPFAM" id="SSF51182">
    <property type="entry name" value="RmlC-like cupins"/>
    <property type="match status" value="1"/>
</dbReference>
<dbReference type="CDD" id="cd00438">
    <property type="entry name" value="cupin_RmlC"/>
    <property type="match status" value="1"/>
</dbReference>
<proteinExistence type="inferred from homology"/>
<evidence type="ECO:0000256" key="1">
    <source>
        <dbReference type="ARBA" id="ARBA00010154"/>
    </source>
</evidence>
<evidence type="ECO:0000313" key="4">
    <source>
        <dbReference type="Proteomes" id="UP001595891"/>
    </source>
</evidence>
<comment type="similarity">
    <text evidence="1 2">Belongs to the dTDP-4-dehydrorhamnose 3,5-epimerase family.</text>
</comment>
<keyword evidence="2 3" id="KW-0413">Isomerase</keyword>
<dbReference type="EC" id="5.1.3.13" evidence="2"/>
<keyword evidence="4" id="KW-1185">Reference proteome</keyword>
<dbReference type="Gene3D" id="2.60.120.10">
    <property type="entry name" value="Jelly Rolls"/>
    <property type="match status" value="1"/>
</dbReference>
<dbReference type="InterPro" id="IPR011051">
    <property type="entry name" value="RmlC_Cupin_sf"/>
</dbReference>
<dbReference type="NCBIfam" id="TIGR01221">
    <property type="entry name" value="rmlC"/>
    <property type="match status" value="1"/>
</dbReference>
<comment type="caution">
    <text evidence="3">The sequence shown here is derived from an EMBL/GenBank/DDBJ whole genome shotgun (WGS) entry which is preliminary data.</text>
</comment>
<organism evidence="3 4">
    <name type="scientific">Sphaerisporangium corydalis</name>
    <dbReference type="NCBI Taxonomy" id="1441875"/>
    <lineage>
        <taxon>Bacteria</taxon>
        <taxon>Bacillati</taxon>
        <taxon>Actinomycetota</taxon>
        <taxon>Actinomycetes</taxon>
        <taxon>Streptosporangiales</taxon>
        <taxon>Streptosporangiaceae</taxon>
        <taxon>Sphaerisporangium</taxon>
    </lineage>
</organism>
<dbReference type="InterPro" id="IPR000888">
    <property type="entry name" value="RmlC-like"/>
</dbReference>
<comment type="pathway">
    <text evidence="2">Carbohydrate biosynthesis; dTDP-L-rhamnose biosynthesis.</text>
</comment>
<protein>
    <recommendedName>
        <fullName evidence="2">dTDP-4-dehydrorhamnose 3,5-epimerase</fullName>
        <ecNumber evidence="2">5.1.3.13</ecNumber>
    </recommendedName>
    <alternativeName>
        <fullName evidence="2">Thymidine diphospho-4-keto-rhamnose 3,5-epimerase</fullName>
    </alternativeName>
</protein>
<dbReference type="PANTHER" id="PTHR21047">
    <property type="entry name" value="DTDP-6-DEOXY-D-GLUCOSE-3,5 EPIMERASE"/>
    <property type="match status" value="1"/>
</dbReference>
<dbReference type="RefSeq" id="WP_262842115.1">
    <property type="nucleotide sequence ID" value="NZ_JANZYP010000009.1"/>
</dbReference>
<accession>A0ABV9EKC8</accession>
<evidence type="ECO:0000256" key="2">
    <source>
        <dbReference type="RuleBase" id="RU364069"/>
    </source>
</evidence>
<evidence type="ECO:0000313" key="3">
    <source>
        <dbReference type="EMBL" id="MFC4588890.1"/>
    </source>
</evidence>
<dbReference type="Proteomes" id="UP001595891">
    <property type="component" value="Unassembled WGS sequence"/>
</dbReference>
<sequence>MEQLSIEDAYLFTPAVHGDDRGTFLEWFRADLLVSAVGHGLNLAQANCSVSRRGTLRGVHFADVPPSQAKFVTCVSGSVLDVVVDVRVGSPTFGRWETVELDDRTRRGVYVGEGLGHAFLALSEQAIVIYACSEPYAPRREYGVHPLDPELGIAWPADVEPLLSPKDAAAPTLEEAREKGLLPLYEDCLAYYAKLRGEA</sequence>
<dbReference type="InterPro" id="IPR014710">
    <property type="entry name" value="RmlC-like_jellyroll"/>
</dbReference>
<name>A0ABV9EKC8_9ACTN</name>
<dbReference type="EMBL" id="JBHSFN010000014">
    <property type="protein sequence ID" value="MFC4588890.1"/>
    <property type="molecule type" value="Genomic_DNA"/>
</dbReference>
<dbReference type="GO" id="GO:0008830">
    <property type="term" value="F:dTDP-4-dehydrorhamnose 3,5-epimerase activity"/>
    <property type="evidence" value="ECO:0007669"/>
    <property type="project" value="UniProtKB-EC"/>
</dbReference>
<dbReference type="PANTHER" id="PTHR21047:SF2">
    <property type="entry name" value="THYMIDINE DIPHOSPHO-4-KETO-RHAMNOSE 3,5-EPIMERASE"/>
    <property type="match status" value="1"/>
</dbReference>
<comment type="catalytic activity">
    <reaction evidence="2">
        <text>dTDP-4-dehydro-6-deoxy-alpha-D-glucose = dTDP-4-dehydro-beta-L-rhamnose</text>
        <dbReference type="Rhea" id="RHEA:16969"/>
        <dbReference type="ChEBI" id="CHEBI:57649"/>
        <dbReference type="ChEBI" id="CHEBI:62830"/>
        <dbReference type="EC" id="5.1.3.13"/>
    </reaction>
</comment>